<proteinExistence type="predicted"/>
<dbReference type="CDD" id="cd04301">
    <property type="entry name" value="NAT_SF"/>
    <property type="match status" value="1"/>
</dbReference>
<dbReference type="Proteomes" id="UP000887575">
    <property type="component" value="Unassembled WGS sequence"/>
</dbReference>
<name>A0AAF3FF65_9BILA</name>
<evidence type="ECO:0000313" key="1">
    <source>
        <dbReference type="Proteomes" id="UP000887575"/>
    </source>
</evidence>
<accession>A0AAF3FF65</accession>
<dbReference type="InterPro" id="IPR016181">
    <property type="entry name" value="Acyl_CoA_acyltransferase"/>
</dbReference>
<reference evidence="2" key="1">
    <citation type="submission" date="2024-02" db="UniProtKB">
        <authorList>
            <consortium name="WormBaseParasite"/>
        </authorList>
    </citation>
    <scope>IDENTIFICATION</scope>
</reference>
<dbReference type="PANTHER" id="PTHR20905">
    <property type="entry name" value="N-ACETYLTRANSFERASE-RELATED"/>
    <property type="match status" value="1"/>
</dbReference>
<evidence type="ECO:0000313" key="2">
    <source>
        <dbReference type="WBParaSite" id="MBELARI_LOCUS5458"/>
    </source>
</evidence>
<dbReference type="Gene3D" id="3.40.630.30">
    <property type="match status" value="1"/>
</dbReference>
<dbReference type="WBParaSite" id="MBELARI_LOCUS5458">
    <property type="protein sequence ID" value="MBELARI_LOCUS5458"/>
    <property type="gene ID" value="MBELARI_LOCUS5458"/>
</dbReference>
<organism evidence="1 2">
    <name type="scientific">Mesorhabditis belari</name>
    <dbReference type="NCBI Taxonomy" id="2138241"/>
    <lineage>
        <taxon>Eukaryota</taxon>
        <taxon>Metazoa</taxon>
        <taxon>Ecdysozoa</taxon>
        <taxon>Nematoda</taxon>
        <taxon>Chromadorea</taxon>
        <taxon>Rhabditida</taxon>
        <taxon>Rhabditina</taxon>
        <taxon>Rhabditomorpha</taxon>
        <taxon>Rhabditoidea</taxon>
        <taxon>Rhabditidae</taxon>
        <taxon>Mesorhabditinae</taxon>
        <taxon>Mesorhabditis</taxon>
    </lineage>
</organism>
<dbReference type="AlphaFoldDB" id="A0AAF3FF65"/>
<keyword evidence="1" id="KW-1185">Reference proteome</keyword>
<protein>
    <submittedName>
        <fullName evidence="2">N-acetyltransferase domain-containing protein</fullName>
    </submittedName>
</protein>
<dbReference type="SUPFAM" id="SSF55729">
    <property type="entry name" value="Acyl-CoA N-acyltransferases (Nat)"/>
    <property type="match status" value="1"/>
</dbReference>
<sequence>MNWRFDLLSYFFGSAKKQQRRLEERMASASLAMSSSPTTSGEGFERPDLASKASGAILTHPSSTDVASIVNFLMDHFVTNEPILSSLNITNTRELNILLNDLVADSIGCSGTMVAQNNEHNELIGVCLCSRHNLLDQQLDRLCGYSFTDPGLSIAIEFLKYIFNRVDVAYHLEESNVSRPVFVVLVCVKPEYQLGGLGKRLMKESLESARASSDRCDSAFTICTSESGQALYAQTFRQVLSRVKYSDYRGEFRDPPIQPKNATSLHVLLANL</sequence>
<dbReference type="GO" id="GO:0008080">
    <property type="term" value="F:N-acetyltransferase activity"/>
    <property type="evidence" value="ECO:0007669"/>
    <property type="project" value="TreeGrafter"/>
</dbReference>
<dbReference type="PANTHER" id="PTHR20905:SF17">
    <property type="entry name" value="N-ACETYLTRANSFERASE DOMAIN-CONTAINING PROTEIN"/>
    <property type="match status" value="1"/>
</dbReference>